<comment type="caution">
    <text evidence="1">The sequence shown here is derived from an EMBL/GenBank/DDBJ whole genome shotgun (WGS) entry which is preliminary data.</text>
</comment>
<accession>A0A4Y2JLP2</accession>
<organism evidence="1 2">
    <name type="scientific">Araneus ventricosus</name>
    <name type="common">Orbweaver spider</name>
    <name type="synonym">Epeira ventricosa</name>
    <dbReference type="NCBI Taxonomy" id="182803"/>
    <lineage>
        <taxon>Eukaryota</taxon>
        <taxon>Metazoa</taxon>
        <taxon>Ecdysozoa</taxon>
        <taxon>Arthropoda</taxon>
        <taxon>Chelicerata</taxon>
        <taxon>Arachnida</taxon>
        <taxon>Araneae</taxon>
        <taxon>Araneomorphae</taxon>
        <taxon>Entelegynae</taxon>
        <taxon>Araneoidea</taxon>
        <taxon>Araneidae</taxon>
        <taxon>Araneus</taxon>
    </lineage>
</organism>
<keyword evidence="2" id="KW-1185">Reference proteome</keyword>
<gene>
    <name evidence="1" type="ORF">AVEN_175914_1</name>
</gene>
<dbReference type="Proteomes" id="UP000499080">
    <property type="component" value="Unassembled WGS sequence"/>
</dbReference>
<name>A0A4Y2JLP2_ARAVE</name>
<reference evidence="1 2" key="1">
    <citation type="journal article" date="2019" name="Sci. Rep.">
        <title>Orb-weaving spider Araneus ventricosus genome elucidates the spidroin gene catalogue.</title>
        <authorList>
            <person name="Kono N."/>
            <person name="Nakamura H."/>
            <person name="Ohtoshi R."/>
            <person name="Moran D.A.P."/>
            <person name="Shinohara A."/>
            <person name="Yoshida Y."/>
            <person name="Fujiwara M."/>
            <person name="Mori M."/>
            <person name="Tomita M."/>
            <person name="Arakawa K."/>
        </authorList>
    </citation>
    <scope>NUCLEOTIDE SEQUENCE [LARGE SCALE GENOMIC DNA]</scope>
</reference>
<proteinExistence type="predicted"/>
<dbReference type="AlphaFoldDB" id="A0A4Y2JLP2"/>
<dbReference type="EMBL" id="BGPR01003614">
    <property type="protein sequence ID" value="GBM90369.1"/>
    <property type="molecule type" value="Genomic_DNA"/>
</dbReference>
<sequence>PFPHLLTISHPLSSERNVRSKLPLCCRINGVRSIPDRPTSLCSRIPTHVEVLKELSRQNPARVSGSQTITSWQDSRRAERDGCRIVDPVPCIQILP</sequence>
<protein>
    <submittedName>
        <fullName evidence="1">Uncharacterized protein</fullName>
    </submittedName>
</protein>
<evidence type="ECO:0000313" key="2">
    <source>
        <dbReference type="Proteomes" id="UP000499080"/>
    </source>
</evidence>
<feature type="non-terminal residue" evidence="1">
    <location>
        <position position="1"/>
    </location>
</feature>
<evidence type="ECO:0000313" key="1">
    <source>
        <dbReference type="EMBL" id="GBM90369.1"/>
    </source>
</evidence>